<keyword evidence="1" id="KW-0472">Membrane</keyword>
<dbReference type="NCBIfam" id="NF041681">
    <property type="entry name" value="HGxxPAAW"/>
    <property type="match status" value="1"/>
</dbReference>
<evidence type="ECO:0000313" key="2">
    <source>
        <dbReference type="EMBL" id="GAA3241031.1"/>
    </source>
</evidence>
<evidence type="ECO:0000256" key="1">
    <source>
        <dbReference type="SAM" id="Phobius"/>
    </source>
</evidence>
<dbReference type="RefSeq" id="WP_344839184.1">
    <property type="nucleotide sequence ID" value="NZ_BAAAUV010000043.1"/>
</dbReference>
<keyword evidence="1" id="KW-0812">Transmembrane</keyword>
<protein>
    <submittedName>
        <fullName evidence="2">Uncharacterized protein</fullName>
    </submittedName>
</protein>
<dbReference type="InterPro" id="IPR046550">
    <property type="entry name" value="DUF6704"/>
</dbReference>
<organism evidence="2 3">
    <name type="scientific">Actinocorallia longicatena</name>
    <dbReference type="NCBI Taxonomy" id="111803"/>
    <lineage>
        <taxon>Bacteria</taxon>
        <taxon>Bacillati</taxon>
        <taxon>Actinomycetota</taxon>
        <taxon>Actinomycetes</taxon>
        <taxon>Streptosporangiales</taxon>
        <taxon>Thermomonosporaceae</taxon>
        <taxon>Actinocorallia</taxon>
    </lineage>
</organism>
<dbReference type="EMBL" id="BAAAUV010000043">
    <property type="protein sequence ID" value="GAA3241031.1"/>
    <property type="molecule type" value="Genomic_DNA"/>
</dbReference>
<sequence>MSAGGHGGSPKSWVAVSVIFIGFLIGGLGLPLQNWPMFWAGSGIAVLGGVLALVFGIMEDVVLDEPVRQ</sequence>
<dbReference type="Pfam" id="PF20447">
    <property type="entry name" value="DUF6704"/>
    <property type="match status" value="1"/>
</dbReference>
<gene>
    <name evidence="2" type="ORF">GCM10010468_78080</name>
</gene>
<comment type="caution">
    <text evidence="2">The sequence shown here is derived from an EMBL/GenBank/DDBJ whole genome shotgun (WGS) entry which is preliminary data.</text>
</comment>
<dbReference type="Proteomes" id="UP001501237">
    <property type="component" value="Unassembled WGS sequence"/>
</dbReference>
<keyword evidence="3" id="KW-1185">Reference proteome</keyword>
<reference evidence="3" key="1">
    <citation type="journal article" date="2019" name="Int. J. Syst. Evol. Microbiol.">
        <title>The Global Catalogue of Microorganisms (GCM) 10K type strain sequencing project: providing services to taxonomists for standard genome sequencing and annotation.</title>
        <authorList>
            <consortium name="The Broad Institute Genomics Platform"/>
            <consortium name="The Broad Institute Genome Sequencing Center for Infectious Disease"/>
            <person name="Wu L."/>
            <person name="Ma J."/>
        </authorList>
    </citation>
    <scope>NUCLEOTIDE SEQUENCE [LARGE SCALE GENOMIC DNA]</scope>
    <source>
        <strain evidence="3">JCM 9377</strain>
    </source>
</reference>
<accession>A0ABP6QLW4</accession>
<feature type="transmembrane region" description="Helical" evidence="1">
    <location>
        <begin position="38"/>
        <end position="58"/>
    </location>
</feature>
<name>A0ABP6QLW4_9ACTN</name>
<keyword evidence="1" id="KW-1133">Transmembrane helix</keyword>
<feature type="transmembrane region" description="Helical" evidence="1">
    <location>
        <begin position="12"/>
        <end position="32"/>
    </location>
</feature>
<evidence type="ECO:0000313" key="3">
    <source>
        <dbReference type="Proteomes" id="UP001501237"/>
    </source>
</evidence>
<proteinExistence type="predicted"/>